<dbReference type="Proteomes" id="UP001359559">
    <property type="component" value="Unassembled WGS sequence"/>
</dbReference>
<dbReference type="Pfam" id="PF03479">
    <property type="entry name" value="PCC"/>
    <property type="match status" value="1"/>
</dbReference>
<keyword evidence="3 6" id="KW-0238">DNA-binding</keyword>
<feature type="region of interest" description="Disordered" evidence="7">
    <location>
        <begin position="1"/>
        <end position="83"/>
    </location>
</feature>
<dbReference type="GO" id="GO:0003700">
    <property type="term" value="F:DNA-binding transcription factor activity"/>
    <property type="evidence" value="ECO:0007669"/>
    <property type="project" value="TreeGrafter"/>
</dbReference>
<evidence type="ECO:0000256" key="4">
    <source>
        <dbReference type="ARBA" id="ARBA00023163"/>
    </source>
</evidence>
<evidence type="ECO:0000256" key="3">
    <source>
        <dbReference type="ARBA" id="ARBA00023125"/>
    </source>
</evidence>
<feature type="region of interest" description="Disordered" evidence="7">
    <location>
        <begin position="211"/>
        <end position="250"/>
    </location>
</feature>
<sequence>MANPTWWTGSVDLENSGDSMRTPDPRFPMNESAMTGNHNGVEEEEEERENSEEPKEGAIEVVTTRRPRGRPPGSKNKPKPPVFVTRDSPNCLQCHVMEVASGADIAGSLAQFSRRRQRGVSIFSGSGAVVNVTLRQPMAASVMAFHGRFTILALNGSFLPGPSSPLGATGLTIFLAGAQGQVIGGGVVGKLVAAGPVLIIAATFTNATFERLPLEDDDQEGPGSSSPPEMDEGAAGEASPPIPIYNNNSNNNVAPNLGLLNGQQHLNHEAYNSPWTHHDHHAHHARPPY</sequence>
<proteinExistence type="predicted"/>
<keyword evidence="5 6" id="KW-0539">Nucleus</keyword>
<dbReference type="InterPro" id="IPR005175">
    <property type="entry name" value="PPC_dom"/>
</dbReference>
<dbReference type="SUPFAM" id="SSF117856">
    <property type="entry name" value="AF0104/ALDC/Ptd012-like"/>
    <property type="match status" value="1"/>
</dbReference>
<evidence type="ECO:0000313" key="9">
    <source>
        <dbReference type="EMBL" id="KAK7278239.1"/>
    </source>
</evidence>
<comment type="subcellular location">
    <subcellularLocation>
        <location evidence="1 6">Nucleus</location>
    </subcellularLocation>
</comment>
<protein>
    <recommendedName>
        <fullName evidence="6">AT-hook motif nuclear-localized protein</fullName>
    </recommendedName>
</protein>
<evidence type="ECO:0000256" key="7">
    <source>
        <dbReference type="SAM" id="MobiDB-lite"/>
    </source>
</evidence>
<keyword evidence="2 6" id="KW-0805">Transcription regulation</keyword>
<comment type="caution">
    <text evidence="9">The sequence shown here is derived from an EMBL/GenBank/DDBJ whole genome shotgun (WGS) entry which is preliminary data.</text>
</comment>
<dbReference type="InterPro" id="IPR014476">
    <property type="entry name" value="AHL15-29"/>
</dbReference>
<evidence type="ECO:0000256" key="1">
    <source>
        <dbReference type="ARBA" id="ARBA00004123"/>
    </source>
</evidence>
<dbReference type="PANTHER" id="PTHR31100:SF8">
    <property type="entry name" value="AT-HOOK MOTIF NUCLEAR-LOCALIZED PROTEIN 19"/>
    <property type="match status" value="1"/>
</dbReference>
<reference evidence="9 10" key="1">
    <citation type="submission" date="2024-01" db="EMBL/GenBank/DDBJ databases">
        <title>The genomes of 5 underutilized Papilionoideae crops provide insights into root nodulation and disease resistance.</title>
        <authorList>
            <person name="Yuan L."/>
        </authorList>
    </citation>
    <scope>NUCLEOTIDE SEQUENCE [LARGE SCALE GENOMIC DNA]</scope>
    <source>
        <strain evidence="9">LY-2023</strain>
        <tissue evidence="9">Leaf</tissue>
    </source>
</reference>
<organism evidence="9 10">
    <name type="scientific">Clitoria ternatea</name>
    <name type="common">Butterfly pea</name>
    <dbReference type="NCBI Taxonomy" id="43366"/>
    <lineage>
        <taxon>Eukaryota</taxon>
        <taxon>Viridiplantae</taxon>
        <taxon>Streptophyta</taxon>
        <taxon>Embryophyta</taxon>
        <taxon>Tracheophyta</taxon>
        <taxon>Spermatophyta</taxon>
        <taxon>Magnoliopsida</taxon>
        <taxon>eudicotyledons</taxon>
        <taxon>Gunneridae</taxon>
        <taxon>Pentapetalae</taxon>
        <taxon>rosids</taxon>
        <taxon>fabids</taxon>
        <taxon>Fabales</taxon>
        <taxon>Fabaceae</taxon>
        <taxon>Papilionoideae</taxon>
        <taxon>50 kb inversion clade</taxon>
        <taxon>NPAAA clade</taxon>
        <taxon>indigoferoid/millettioid clade</taxon>
        <taxon>Phaseoleae</taxon>
        <taxon>Clitoria</taxon>
    </lineage>
</organism>
<dbReference type="Gene3D" id="3.30.1330.80">
    <property type="entry name" value="Hypothetical protein, similar to alpha- acetolactate decarboxylase, domain 2"/>
    <property type="match status" value="1"/>
</dbReference>
<keyword evidence="4 6" id="KW-0804">Transcription</keyword>
<dbReference type="CDD" id="cd11378">
    <property type="entry name" value="DUF296"/>
    <property type="match status" value="1"/>
</dbReference>
<accession>A0AAN9FM84</accession>
<dbReference type="PROSITE" id="PS51742">
    <property type="entry name" value="PPC"/>
    <property type="match status" value="1"/>
</dbReference>
<dbReference type="GO" id="GO:0003680">
    <property type="term" value="F:minor groove of adenine-thymine-rich DNA binding"/>
    <property type="evidence" value="ECO:0007669"/>
    <property type="project" value="UniProtKB-UniRule"/>
</dbReference>
<evidence type="ECO:0000313" key="10">
    <source>
        <dbReference type="Proteomes" id="UP001359559"/>
    </source>
</evidence>
<dbReference type="AlphaFoldDB" id="A0AAN9FM84"/>
<evidence type="ECO:0000256" key="6">
    <source>
        <dbReference type="PIRNR" id="PIRNR016021"/>
    </source>
</evidence>
<dbReference type="FunFam" id="3.30.1330.80:FF:000002">
    <property type="entry name" value="AT-hook motif nuclear-localized protein"/>
    <property type="match status" value="1"/>
</dbReference>
<feature type="domain" description="PPC" evidence="8">
    <location>
        <begin position="89"/>
        <end position="228"/>
    </location>
</feature>
<gene>
    <name evidence="9" type="ORF">RJT34_23265</name>
</gene>
<evidence type="ECO:0000256" key="5">
    <source>
        <dbReference type="ARBA" id="ARBA00023242"/>
    </source>
</evidence>
<comment type="function">
    <text evidence="6">Transcription factor that specifically binds AT-rich DNA sequences related to the nuclear matrix attachment regions (MARs).</text>
</comment>
<dbReference type="PIRSF" id="PIRSF016021">
    <property type="entry name" value="ESCAROLA"/>
    <property type="match status" value="1"/>
</dbReference>
<keyword evidence="10" id="KW-1185">Reference proteome</keyword>
<dbReference type="PANTHER" id="PTHR31100">
    <property type="entry name" value="AT-HOOK MOTIF NUCLEAR-LOCALIZED PROTEIN 15"/>
    <property type="match status" value="1"/>
</dbReference>
<evidence type="ECO:0000256" key="2">
    <source>
        <dbReference type="ARBA" id="ARBA00023015"/>
    </source>
</evidence>
<name>A0AAN9FM84_CLITE</name>
<dbReference type="EMBL" id="JAYKXN010000006">
    <property type="protein sequence ID" value="KAK7278239.1"/>
    <property type="molecule type" value="Genomic_DNA"/>
</dbReference>
<dbReference type="GO" id="GO:0005634">
    <property type="term" value="C:nucleus"/>
    <property type="evidence" value="ECO:0007669"/>
    <property type="project" value="UniProtKB-SubCell"/>
</dbReference>
<evidence type="ECO:0000259" key="8">
    <source>
        <dbReference type="PROSITE" id="PS51742"/>
    </source>
</evidence>